<protein>
    <submittedName>
        <fullName evidence="1">Uncharacterized protein</fullName>
    </submittedName>
</protein>
<feature type="non-terminal residue" evidence="1">
    <location>
        <position position="1"/>
    </location>
</feature>
<dbReference type="Proteomes" id="UP000814033">
    <property type="component" value="Unassembled WGS sequence"/>
</dbReference>
<organism evidence="1 2">
    <name type="scientific">Auriscalpium vulgare</name>
    <dbReference type="NCBI Taxonomy" id="40419"/>
    <lineage>
        <taxon>Eukaryota</taxon>
        <taxon>Fungi</taxon>
        <taxon>Dikarya</taxon>
        <taxon>Basidiomycota</taxon>
        <taxon>Agaricomycotina</taxon>
        <taxon>Agaricomycetes</taxon>
        <taxon>Russulales</taxon>
        <taxon>Auriscalpiaceae</taxon>
        <taxon>Auriscalpium</taxon>
    </lineage>
</organism>
<proteinExistence type="predicted"/>
<name>A0ACB8RII6_9AGAM</name>
<gene>
    <name evidence="1" type="ORF">FA95DRAFT_1608940</name>
</gene>
<evidence type="ECO:0000313" key="2">
    <source>
        <dbReference type="Proteomes" id="UP000814033"/>
    </source>
</evidence>
<reference evidence="1" key="2">
    <citation type="journal article" date="2022" name="New Phytol.">
        <title>Evolutionary transition to the ectomycorrhizal habit in the genomes of a hyperdiverse lineage of mushroom-forming fungi.</title>
        <authorList>
            <person name="Looney B."/>
            <person name="Miyauchi S."/>
            <person name="Morin E."/>
            <person name="Drula E."/>
            <person name="Courty P.E."/>
            <person name="Kohler A."/>
            <person name="Kuo A."/>
            <person name="LaButti K."/>
            <person name="Pangilinan J."/>
            <person name="Lipzen A."/>
            <person name="Riley R."/>
            <person name="Andreopoulos W."/>
            <person name="He G."/>
            <person name="Johnson J."/>
            <person name="Nolan M."/>
            <person name="Tritt A."/>
            <person name="Barry K.W."/>
            <person name="Grigoriev I.V."/>
            <person name="Nagy L.G."/>
            <person name="Hibbett D."/>
            <person name="Henrissat B."/>
            <person name="Matheny P.B."/>
            <person name="Labbe J."/>
            <person name="Martin F.M."/>
        </authorList>
    </citation>
    <scope>NUCLEOTIDE SEQUENCE</scope>
    <source>
        <strain evidence="1">FP105234-sp</strain>
    </source>
</reference>
<comment type="caution">
    <text evidence="1">The sequence shown here is derived from an EMBL/GenBank/DDBJ whole genome shotgun (WGS) entry which is preliminary data.</text>
</comment>
<reference evidence="1" key="1">
    <citation type="submission" date="2021-02" db="EMBL/GenBank/DDBJ databases">
        <authorList>
            <consortium name="DOE Joint Genome Institute"/>
            <person name="Ahrendt S."/>
            <person name="Looney B.P."/>
            <person name="Miyauchi S."/>
            <person name="Morin E."/>
            <person name="Drula E."/>
            <person name="Courty P.E."/>
            <person name="Chicoki N."/>
            <person name="Fauchery L."/>
            <person name="Kohler A."/>
            <person name="Kuo A."/>
            <person name="Labutti K."/>
            <person name="Pangilinan J."/>
            <person name="Lipzen A."/>
            <person name="Riley R."/>
            <person name="Andreopoulos W."/>
            <person name="He G."/>
            <person name="Johnson J."/>
            <person name="Barry K.W."/>
            <person name="Grigoriev I.V."/>
            <person name="Nagy L."/>
            <person name="Hibbett D."/>
            <person name="Henrissat B."/>
            <person name="Matheny P.B."/>
            <person name="Labbe J."/>
            <person name="Martin F."/>
        </authorList>
    </citation>
    <scope>NUCLEOTIDE SEQUENCE</scope>
    <source>
        <strain evidence="1">FP105234-sp</strain>
    </source>
</reference>
<dbReference type="EMBL" id="MU275998">
    <property type="protein sequence ID" value="KAI0043984.1"/>
    <property type="molecule type" value="Genomic_DNA"/>
</dbReference>
<keyword evidence="2" id="KW-1185">Reference proteome</keyword>
<evidence type="ECO:0000313" key="1">
    <source>
        <dbReference type="EMBL" id="KAI0043984.1"/>
    </source>
</evidence>
<accession>A0ACB8RII6</accession>
<sequence length="292" mass="32312">GLTVLDLEACRVWDDFEQIADTLAHIPGLRTLRLRESLPPRGAAPRNICLPNLNDLTLSDSESRIAAFLWYLRMPRRMAAVRIHTTEPNSPLLFRALELWLAAPLGPGATYRRWEVASDPARPDRFLVVATAPSSNTPLPSTFVFEDTRPMPPNSPGVREACRMRAWDIVGALSFLKNATCVGPARHRAPAVPPIQLHLPHHIEEPDVSSGAAGGLFDTASPFSLSATLSQADADHRVLGPVLDVRGWPMQNSEPQNDLNMYYYQGIMCPRSPSRPVGYHEILSPPSQSRFM</sequence>